<dbReference type="EMBL" id="AAGVCK010000011">
    <property type="protein sequence ID" value="EBS3166207.1"/>
    <property type="molecule type" value="Genomic_DNA"/>
</dbReference>
<dbReference type="EMBL" id="DAAWEG010000011">
    <property type="protein sequence ID" value="HAF7574598.1"/>
    <property type="molecule type" value="Genomic_DNA"/>
</dbReference>
<evidence type="ECO:0000313" key="8">
    <source>
        <dbReference type="EMBL" id="ECU3439540.1"/>
    </source>
</evidence>
<dbReference type="EMBL" id="AALOXL010000072">
    <property type="protein sequence ID" value="EDB8645777.1"/>
    <property type="molecule type" value="Genomic_DNA"/>
</dbReference>
<sequence length="105" mass="11737">MKTYSILAVLLSTFLLTACNSEPSEKDIYNAFKSVVDRSNASMKALNSSIPEKDLLRIDYVKKVSCAEEANNVYNCIVDASISNMKQTKPVKLVKSDGIWKEIQQ</sequence>
<accession>A0A3U7XP38</accession>
<dbReference type="EMBL" id="AAKPAF010000078">
    <property type="protein sequence ID" value="ECU1447692.1"/>
    <property type="molecule type" value="Genomic_DNA"/>
</dbReference>
<dbReference type="EMBL" id="DAASXL010000004">
    <property type="protein sequence ID" value="HAE7430291.1"/>
    <property type="molecule type" value="Genomic_DNA"/>
</dbReference>
<organism evidence="2">
    <name type="scientific">Salmonella muenchen</name>
    <dbReference type="NCBI Taxonomy" id="596"/>
    <lineage>
        <taxon>Bacteria</taxon>
        <taxon>Pseudomonadati</taxon>
        <taxon>Pseudomonadota</taxon>
        <taxon>Gammaproteobacteria</taxon>
        <taxon>Enterobacterales</taxon>
        <taxon>Enterobacteriaceae</taxon>
        <taxon>Salmonella</taxon>
    </lineage>
</organism>
<reference evidence="10" key="3">
    <citation type="submission" date="2018-07" db="EMBL/GenBank/DDBJ databases">
        <authorList>
            <consortium name="NARMS: The National Antimicrobial Resistance Monitoring System"/>
        </authorList>
    </citation>
    <scope>NUCLEOTIDE SEQUENCE</scope>
    <source>
        <strain evidence="10">CVM N56237</strain>
        <strain evidence="13">CVM N62444</strain>
        <strain evidence="12">CVM N62462</strain>
        <strain evidence="8">FSIS11812718</strain>
        <strain evidence="14">FSIS1607720</strain>
    </source>
</reference>
<evidence type="ECO:0000313" key="9">
    <source>
        <dbReference type="EMBL" id="ECV2359382.1"/>
    </source>
</evidence>
<proteinExistence type="predicted"/>
<evidence type="ECO:0000313" key="18">
    <source>
        <dbReference type="EMBL" id="HAE7430291.1"/>
    </source>
</evidence>
<feature type="signal peptide" evidence="1">
    <location>
        <begin position="1"/>
        <end position="20"/>
    </location>
</feature>
<dbReference type="EMBL" id="AAHEJC010000013">
    <property type="protein sequence ID" value="EBV1815329.1"/>
    <property type="molecule type" value="Genomic_DNA"/>
</dbReference>
<dbReference type="EMBL" id="DAARIN010000057">
    <property type="protein sequence ID" value="HAE2573425.1"/>
    <property type="molecule type" value="Genomic_DNA"/>
</dbReference>
<dbReference type="EMBL" id="AALOXZ010000004">
    <property type="protein sequence ID" value="EDB8361449.1"/>
    <property type="molecule type" value="Genomic_DNA"/>
</dbReference>
<evidence type="ECO:0000313" key="17">
    <source>
        <dbReference type="EMBL" id="HAE4060423.1"/>
    </source>
</evidence>
<feature type="chain" id="PRO_5036345986" evidence="1">
    <location>
        <begin position="21"/>
        <end position="105"/>
    </location>
</feature>
<dbReference type="EMBL" id="AAIEKX010000014">
    <property type="protein sequence ID" value="ECD3523231.1"/>
    <property type="molecule type" value="Genomic_DNA"/>
</dbReference>
<evidence type="ECO:0000313" key="16">
    <source>
        <dbReference type="EMBL" id="HAE2573425.1"/>
    </source>
</evidence>
<evidence type="ECO:0000313" key="6">
    <source>
        <dbReference type="EMBL" id="ECD4198380.1"/>
    </source>
</evidence>
<dbReference type="PROSITE" id="PS51257">
    <property type="entry name" value="PROKAR_LIPOPROTEIN"/>
    <property type="match status" value="1"/>
</dbReference>
<dbReference type="AlphaFoldDB" id="A0A3U7XP38"/>
<protein>
    <submittedName>
        <fullName evidence="2">Cell wall-binding protein</fullName>
    </submittedName>
</protein>
<reference evidence="16" key="1">
    <citation type="journal article" date="2018" name="Genome Biol.">
        <title>SKESA: strategic k-mer extension for scrupulous assemblies.</title>
        <authorList>
            <person name="Souvorov A."/>
            <person name="Agarwala R."/>
            <person name="Lipman D.J."/>
        </authorList>
    </citation>
    <scope>NUCLEOTIDE SEQUENCE</scope>
    <source>
        <strain evidence="18">09-1997</strain>
        <strain evidence="17">10-0097</strain>
        <strain evidence="16">11-2581</strain>
        <strain evidence="19">IP 11/88</strain>
    </source>
</reference>
<dbReference type="RefSeq" id="WP_052934703.1">
    <property type="nucleotide sequence ID" value="NZ_CP051389.1"/>
</dbReference>
<comment type="caution">
    <text evidence="2">The sequence shown here is derived from an EMBL/GenBank/DDBJ whole genome shotgun (WGS) entry which is preliminary data.</text>
</comment>
<evidence type="ECO:0000313" key="12">
    <source>
        <dbReference type="EMBL" id="EDB8361449.1"/>
    </source>
</evidence>
<keyword evidence="1" id="KW-0732">Signal</keyword>
<evidence type="ECO:0000313" key="11">
    <source>
        <dbReference type="EMBL" id="ECV7040550.1"/>
    </source>
</evidence>
<evidence type="ECO:0000313" key="15">
    <source>
        <dbReference type="EMBL" id="EDI4999882.1"/>
    </source>
</evidence>
<dbReference type="EMBL" id="AAKPQN010000086">
    <property type="protein sequence ID" value="ECU3439540.1"/>
    <property type="molecule type" value="Genomic_DNA"/>
</dbReference>
<reference evidence="3" key="5">
    <citation type="submission" date="2018-07" db="EMBL/GenBank/DDBJ databases">
        <authorList>
            <person name="Ashton P.M."/>
            <person name="Dallman T."/>
            <person name="Nair S."/>
            <person name="De Pinna E."/>
            <person name="Peters T."/>
            <person name="Grant K."/>
        </authorList>
    </citation>
    <scope>NUCLEOTIDE SEQUENCE</scope>
    <source>
        <strain evidence="11">14873</strain>
        <strain evidence="6">301730</strain>
        <strain evidence="5">329866</strain>
        <strain evidence="4">394012</strain>
        <strain evidence="3">488731</strain>
    </source>
</reference>
<evidence type="ECO:0000313" key="10">
    <source>
        <dbReference type="EMBL" id="ECV3902016.1"/>
    </source>
</evidence>
<evidence type="ECO:0000313" key="3">
    <source>
        <dbReference type="EMBL" id="EBS3166207.1"/>
    </source>
</evidence>
<evidence type="ECO:0000313" key="14">
    <source>
        <dbReference type="EMBL" id="EDC6842286.1"/>
    </source>
</evidence>
<evidence type="ECO:0000313" key="19">
    <source>
        <dbReference type="EMBL" id="HAF7574598.1"/>
    </source>
</evidence>
<evidence type="ECO:0000313" key="13">
    <source>
        <dbReference type="EMBL" id="EDB8645777.1"/>
    </source>
</evidence>
<name>A0A3U7XP38_SALMU</name>
<reference evidence="2" key="6">
    <citation type="submission" date="2019-06" db="EMBL/GenBank/DDBJ databases">
        <authorList>
            <consortium name="GenomeTrakr network: Whole genome sequencing for foodborne pathogen traceback"/>
        </authorList>
    </citation>
    <scope>NUCLEOTIDE SEQUENCE</scope>
    <source>
        <strain evidence="2">FSIS11816371</strain>
        <strain evidence="7">FSIS21821808</strain>
        <strain evidence="9">FSIS31800715</strain>
    </source>
</reference>
<dbReference type="EMBL" id="AAKTHT010000125">
    <property type="protein sequence ID" value="ECV3902016.1"/>
    <property type="molecule type" value="Genomic_DNA"/>
</dbReference>
<gene>
    <name evidence="10" type="ORF">A3X67_23845</name>
    <name evidence="13" type="ORF">BCP69_23900</name>
    <name evidence="12" type="ORF">BCP87_10705</name>
    <name evidence="14" type="ORF">BI268_08085</name>
    <name evidence="15" type="ORF">CEY82_14025</name>
    <name evidence="7" type="ORF">DN941_23835</name>
    <name evidence="4" type="ORF">DNZ40_15760</name>
    <name evidence="3" type="ORF">DSR33_15565</name>
    <name evidence="9" type="ORF">DT107_24090</name>
    <name evidence="8" type="ORF">DY550_23895</name>
    <name evidence="6" type="ORF">E0Y79_11980</name>
    <name evidence="2" type="ORF">EJP10_09710</name>
    <name evidence="5" type="ORF">EZ693_18495</name>
    <name evidence="16" type="ORF">G3328_004780</name>
    <name evidence="17" type="ORF">G4B39_004662</name>
    <name evidence="18" type="ORF">G4P04_001787</name>
    <name evidence="19" type="ORF">GNB45_002756</name>
    <name evidence="11" type="ORF">ZU22_10320</name>
</gene>
<evidence type="ECO:0000313" key="2">
    <source>
        <dbReference type="EMBL" id="EBO1622846.1"/>
    </source>
</evidence>
<reference evidence="15" key="2">
    <citation type="submission" date="2018-07" db="EMBL/GenBank/DDBJ databases">
        <authorList>
            <consortium name="PulseNet: The National Subtyping Network for Foodborne Disease Surveillance"/>
            <person name="Tarr C.L."/>
            <person name="Trees E."/>
            <person name="Katz L.S."/>
            <person name="Carleton-Romer H.A."/>
            <person name="Stroika S."/>
            <person name="Kucerova Z."/>
            <person name="Roache K.F."/>
            <person name="Sabol A.L."/>
            <person name="Besser J."/>
            <person name="Gerner-Smidt P."/>
        </authorList>
    </citation>
    <scope>NUCLEOTIDE SEQUENCE</scope>
    <source>
        <strain evidence="15">2015AM-2017</strain>
    </source>
</reference>
<dbReference type="EMBL" id="AAKUAQ010000010">
    <property type="protein sequence ID" value="ECV7040550.1"/>
    <property type="molecule type" value="Genomic_DNA"/>
</dbReference>
<dbReference type="EMBL" id="AAIEQN010000022">
    <property type="protein sequence ID" value="ECD4198380.1"/>
    <property type="molecule type" value="Genomic_DNA"/>
</dbReference>
<dbReference type="EMBL" id="AAMLEE010000004">
    <property type="protein sequence ID" value="EDI4999882.1"/>
    <property type="molecule type" value="Genomic_DNA"/>
</dbReference>
<evidence type="ECO:0000313" key="7">
    <source>
        <dbReference type="EMBL" id="ECU1447692.1"/>
    </source>
</evidence>
<evidence type="ECO:0000256" key="1">
    <source>
        <dbReference type="SAM" id="SignalP"/>
    </source>
</evidence>
<dbReference type="EMBL" id="AAKSIW010000090">
    <property type="protein sequence ID" value="ECV2359382.1"/>
    <property type="molecule type" value="Genomic_DNA"/>
</dbReference>
<dbReference type="EMBL" id="AAGHPZ010000007">
    <property type="protein sequence ID" value="EBO1622846.1"/>
    <property type="molecule type" value="Genomic_DNA"/>
</dbReference>
<dbReference type="EMBL" id="DAARVA010000106">
    <property type="protein sequence ID" value="HAE4060423.1"/>
    <property type="molecule type" value="Genomic_DNA"/>
</dbReference>
<evidence type="ECO:0000313" key="4">
    <source>
        <dbReference type="EMBL" id="EBV1815329.1"/>
    </source>
</evidence>
<dbReference type="EMBL" id="AALRTA010000003">
    <property type="protein sequence ID" value="EDC6842286.1"/>
    <property type="molecule type" value="Genomic_DNA"/>
</dbReference>
<reference evidence="16" key="4">
    <citation type="submission" date="2018-07" db="EMBL/GenBank/DDBJ databases">
        <authorList>
            <consortium name="NCBI Pathogen Detection Project"/>
        </authorList>
    </citation>
    <scope>NUCLEOTIDE SEQUENCE</scope>
    <source>
        <strain evidence="18">09-1997</strain>
        <strain evidence="17">10-0097</strain>
        <strain evidence="16">11-2581</strain>
        <strain evidence="19">IP 11/88</strain>
    </source>
</reference>
<evidence type="ECO:0000313" key="5">
    <source>
        <dbReference type="EMBL" id="ECD3523231.1"/>
    </source>
</evidence>